<organism evidence="2 3">
    <name type="scientific">Lujinxingia sediminis</name>
    <dbReference type="NCBI Taxonomy" id="2480984"/>
    <lineage>
        <taxon>Bacteria</taxon>
        <taxon>Deltaproteobacteria</taxon>
        <taxon>Bradymonadales</taxon>
        <taxon>Lujinxingiaceae</taxon>
        <taxon>Lujinxingia</taxon>
    </lineage>
</organism>
<keyword evidence="3" id="KW-1185">Reference proteome</keyword>
<feature type="transmembrane region" description="Helical" evidence="1">
    <location>
        <begin position="122"/>
        <end position="145"/>
    </location>
</feature>
<proteinExistence type="predicted"/>
<feature type="transmembrane region" description="Helical" evidence="1">
    <location>
        <begin position="186"/>
        <end position="205"/>
    </location>
</feature>
<feature type="transmembrane region" description="Helical" evidence="1">
    <location>
        <begin position="157"/>
        <end position="174"/>
    </location>
</feature>
<feature type="transmembrane region" description="Helical" evidence="1">
    <location>
        <begin position="63"/>
        <end position="83"/>
    </location>
</feature>
<name>A0ABY0CS53_9DELT</name>
<reference evidence="2 3" key="1">
    <citation type="submission" date="2019-01" db="EMBL/GenBank/DDBJ databases">
        <title>Lujinxingia litoralis gen. nov., sp. nov. and Lujinxingia sediminis gen. nov., sp. nov., new members in the order Bradymonadales, isolated from coastal sediment.</title>
        <authorList>
            <person name="Li C.-M."/>
        </authorList>
    </citation>
    <scope>NUCLEOTIDE SEQUENCE [LARGE SCALE GENOMIC DNA]</scope>
    <source>
        <strain evidence="2 3">SEH01</strain>
    </source>
</reference>
<feature type="transmembrane region" description="Helical" evidence="1">
    <location>
        <begin position="21"/>
        <end position="43"/>
    </location>
</feature>
<keyword evidence="1" id="KW-0472">Membrane</keyword>
<comment type="caution">
    <text evidence="2">The sequence shown here is derived from an EMBL/GenBank/DDBJ whole genome shotgun (WGS) entry which is preliminary data.</text>
</comment>
<dbReference type="InterPro" id="IPR018750">
    <property type="entry name" value="DUF2306_membrane"/>
</dbReference>
<dbReference type="RefSeq" id="WP_127780451.1">
    <property type="nucleotide sequence ID" value="NZ_SADD01000006.1"/>
</dbReference>
<dbReference type="Proteomes" id="UP000282926">
    <property type="component" value="Unassembled WGS sequence"/>
</dbReference>
<keyword evidence="1" id="KW-0812">Transmembrane</keyword>
<sequence>MVDIRPSQSVFRLYQRVVWGFCLVTVTLTAIIVTKILIGHGFLNRNEPLPTELIPGNHRFNNFVLGVHILSAIPPLVIGPWSFVRRLLRTALHRWLGWIYVGMIFISSVTGFALAAANTYGIFARLGFGTLAIVWFSTTYMALITARRRRYREHRDWMIRSYMITLAVVTVRVLPAPEHLTRAEWYPLMTWLCWVPNIILAEIYVRATTFRGRLKARFARGA</sequence>
<gene>
    <name evidence="2" type="ORF">EA187_12410</name>
</gene>
<protein>
    <submittedName>
        <fullName evidence="2">DUF2306 domain-containing protein</fullName>
    </submittedName>
</protein>
<accession>A0ABY0CS53</accession>
<evidence type="ECO:0000256" key="1">
    <source>
        <dbReference type="SAM" id="Phobius"/>
    </source>
</evidence>
<keyword evidence="1" id="KW-1133">Transmembrane helix</keyword>
<dbReference type="EMBL" id="SADD01000006">
    <property type="protein sequence ID" value="RVU43623.1"/>
    <property type="molecule type" value="Genomic_DNA"/>
</dbReference>
<feature type="transmembrane region" description="Helical" evidence="1">
    <location>
        <begin position="95"/>
        <end position="116"/>
    </location>
</feature>
<evidence type="ECO:0000313" key="2">
    <source>
        <dbReference type="EMBL" id="RVU43623.1"/>
    </source>
</evidence>
<dbReference type="Pfam" id="PF10067">
    <property type="entry name" value="DUF2306"/>
    <property type="match status" value="1"/>
</dbReference>
<evidence type="ECO:0000313" key="3">
    <source>
        <dbReference type="Proteomes" id="UP000282926"/>
    </source>
</evidence>